<organism evidence="4 5">
    <name type="scientific">Linnemannia exigua</name>
    <dbReference type="NCBI Taxonomy" id="604196"/>
    <lineage>
        <taxon>Eukaryota</taxon>
        <taxon>Fungi</taxon>
        <taxon>Fungi incertae sedis</taxon>
        <taxon>Mucoromycota</taxon>
        <taxon>Mortierellomycotina</taxon>
        <taxon>Mortierellomycetes</taxon>
        <taxon>Mortierellales</taxon>
        <taxon>Mortierellaceae</taxon>
        <taxon>Linnemannia</taxon>
    </lineage>
</organism>
<keyword evidence="5" id="KW-1185">Reference proteome</keyword>
<evidence type="ECO:0008006" key="6">
    <source>
        <dbReference type="Google" id="ProtNLM"/>
    </source>
</evidence>
<feature type="transmembrane region" description="Helical" evidence="3">
    <location>
        <begin position="71"/>
        <end position="88"/>
    </location>
</feature>
<name>A0AAD4DBC3_9FUNG</name>
<keyword evidence="3" id="KW-0472">Membrane</keyword>
<feature type="compositionally biased region" description="Polar residues" evidence="2">
    <location>
        <begin position="25"/>
        <end position="42"/>
    </location>
</feature>
<feature type="coiled-coil region" evidence="1">
    <location>
        <begin position="349"/>
        <end position="383"/>
    </location>
</feature>
<protein>
    <recommendedName>
        <fullName evidence="6">Transmembrane protein</fullName>
    </recommendedName>
</protein>
<comment type="caution">
    <text evidence="4">The sequence shown here is derived from an EMBL/GenBank/DDBJ whole genome shotgun (WGS) entry which is preliminary data.</text>
</comment>
<gene>
    <name evidence="4" type="ORF">BGZ95_011908</name>
</gene>
<dbReference type="EMBL" id="JAAAIL010000944">
    <property type="protein sequence ID" value="KAG0272347.1"/>
    <property type="molecule type" value="Genomic_DNA"/>
</dbReference>
<sequence>MVGPGVLRDTLEYPPTTEGSIMVGRNNNNDPSHHYSSSTSDNAAPSGPLGGLGGLLATPASTVGGRFRRSYFGQFVFLVGLLSLIVFMQDSLLSSSRLEQSSVVVVGSEQDVGKVKLEDSSEYRPVETVDLSTDPSFLQQQQGQEQQQHQRKVGEAVSGTLVEHDGNTAAHTRIIPNSSSNDNNDQRGMRAKTKQWIKTFANIIIGHEPEHGLVDDEGLAVFIPEIKQVGQDAKIVSLPVVLDVPGQASIPKYESLPDPTIDLLLSPAAARAGAGAEQHLPPHAEHHWTGISSIQKALDPTFQDPADLSPRPRPQDNGDQVSRLEIVQWQQEQDLSECRERNDGYEHEIEGLRHVVEEQDSDLRELRRQVDELKAQAAAIEAELE</sequence>
<keyword evidence="3" id="KW-0812">Transmembrane</keyword>
<evidence type="ECO:0000313" key="5">
    <source>
        <dbReference type="Proteomes" id="UP001194580"/>
    </source>
</evidence>
<accession>A0AAD4DBC3</accession>
<dbReference type="Proteomes" id="UP001194580">
    <property type="component" value="Unassembled WGS sequence"/>
</dbReference>
<proteinExistence type="predicted"/>
<evidence type="ECO:0000256" key="2">
    <source>
        <dbReference type="SAM" id="MobiDB-lite"/>
    </source>
</evidence>
<keyword evidence="3" id="KW-1133">Transmembrane helix</keyword>
<evidence type="ECO:0000256" key="1">
    <source>
        <dbReference type="SAM" id="Coils"/>
    </source>
</evidence>
<keyword evidence="1" id="KW-0175">Coiled coil</keyword>
<reference evidence="4" key="1">
    <citation type="journal article" date="2020" name="Fungal Divers.">
        <title>Resolving the Mortierellaceae phylogeny through synthesis of multi-gene phylogenetics and phylogenomics.</title>
        <authorList>
            <person name="Vandepol N."/>
            <person name="Liber J."/>
            <person name="Desiro A."/>
            <person name="Na H."/>
            <person name="Kennedy M."/>
            <person name="Barry K."/>
            <person name="Grigoriev I.V."/>
            <person name="Miller A.N."/>
            <person name="O'Donnell K."/>
            <person name="Stajich J.E."/>
            <person name="Bonito G."/>
        </authorList>
    </citation>
    <scope>NUCLEOTIDE SEQUENCE</scope>
    <source>
        <strain evidence="4">NRRL 28262</strain>
    </source>
</reference>
<evidence type="ECO:0000256" key="3">
    <source>
        <dbReference type="SAM" id="Phobius"/>
    </source>
</evidence>
<dbReference type="AlphaFoldDB" id="A0AAD4DBC3"/>
<evidence type="ECO:0000313" key="4">
    <source>
        <dbReference type="EMBL" id="KAG0272347.1"/>
    </source>
</evidence>
<feature type="region of interest" description="Disordered" evidence="2">
    <location>
        <begin position="1"/>
        <end position="46"/>
    </location>
</feature>
<feature type="region of interest" description="Disordered" evidence="2">
    <location>
        <begin position="168"/>
        <end position="188"/>
    </location>
</feature>